<dbReference type="EMBL" id="CP016896">
    <property type="protein sequence ID" value="APV35712.1"/>
    <property type="molecule type" value="Genomic_DNA"/>
</dbReference>
<proteinExistence type="predicted"/>
<keyword evidence="1" id="KW-1133">Transmembrane helix</keyword>
<evidence type="ECO:0000313" key="2">
    <source>
        <dbReference type="EMBL" id="APV35712.1"/>
    </source>
</evidence>
<reference evidence="2 3" key="1">
    <citation type="submission" date="2016-08" db="EMBL/GenBank/DDBJ databases">
        <title>Complete genome sequence of Acinetobacter baylyi strain GFJ2.</title>
        <authorList>
            <person name="Tabata M."/>
            <person name="Kuboki S."/>
            <person name="Gibu N."/>
            <person name="Kinouchi Y."/>
            <person name="Vangnai A."/>
            <person name="Kasai D."/>
            <person name="Fukuda M."/>
        </authorList>
    </citation>
    <scope>NUCLEOTIDE SEQUENCE [LARGE SCALE GENOMIC DNA]</scope>
    <source>
        <strain evidence="2 3">GFJ2</strain>
    </source>
</reference>
<dbReference type="RefSeq" id="WP_076032654.1">
    <property type="nucleotide sequence ID" value="NZ_JAZFAR010000002.1"/>
</dbReference>
<protein>
    <recommendedName>
        <fullName evidence="4">DUF2946 domain-containing protein</fullName>
    </recommendedName>
</protein>
<evidence type="ECO:0008006" key="4">
    <source>
        <dbReference type="Google" id="ProtNLM"/>
    </source>
</evidence>
<sequence>MLFSPRLGINFFAMHKLGVAFGLLVILLQNLVFWQALLPVSMQQNPVCVEIMQMTEHSAMHHDASHTTMSAVKSSAMSLHSDFKADHQHSMHPTLDCHFCHLFHHIAPTPTTDITLIEIGQVFKLIFLSAMAYILFCLRRLFLCPQGRAPPVNPVLI</sequence>
<name>A0A1P8EHP9_9GAMM</name>
<accession>A0A1P8EHP9</accession>
<keyword evidence="1" id="KW-0472">Membrane</keyword>
<keyword evidence="1" id="KW-0812">Transmembrane</keyword>
<evidence type="ECO:0000256" key="1">
    <source>
        <dbReference type="SAM" id="Phobius"/>
    </source>
</evidence>
<organism evidence="2 3">
    <name type="scientific">Acinetobacter soli</name>
    <dbReference type="NCBI Taxonomy" id="487316"/>
    <lineage>
        <taxon>Bacteria</taxon>
        <taxon>Pseudomonadati</taxon>
        <taxon>Pseudomonadota</taxon>
        <taxon>Gammaproteobacteria</taxon>
        <taxon>Moraxellales</taxon>
        <taxon>Moraxellaceae</taxon>
        <taxon>Acinetobacter</taxon>
    </lineage>
</organism>
<dbReference type="AlphaFoldDB" id="A0A1P8EHP9"/>
<dbReference type="KEGG" id="asol:BEN76_06645"/>
<feature type="transmembrane region" description="Helical" evidence="1">
    <location>
        <begin position="119"/>
        <end position="138"/>
    </location>
</feature>
<gene>
    <name evidence="2" type="ORF">BEN76_06645</name>
</gene>
<evidence type="ECO:0000313" key="3">
    <source>
        <dbReference type="Proteomes" id="UP000185674"/>
    </source>
</evidence>
<dbReference type="Proteomes" id="UP000185674">
    <property type="component" value="Chromosome"/>
</dbReference>
<dbReference type="eggNOG" id="ENOG5032A92">
    <property type="taxonomic scope" value="Bacteria"/>
</dbReference>
<feature type="transmembrane region" description="Helical" evidence="1">
    <location>
        <begin position="12"/>
        <end position="37"/>
    </location>
</feature>
<dbReference type="STRING" id="487316.BEN76_06645"/>